<keyword evidence="2" id="KW-1185">Reference proteome</keyword>
<dbReference type="InterPro" id="IPR038212">
    <property type="entry name" value="TF_EnY2_sf"/>
</dbReference>
<evidence type="ECO:0000313" key="1">
    <source>
        <dbReference type="EMBL" id="VDN22467.1"/>
    </source>
</evidence>
<evidence type="ECO:0000313" key="2">
    <source>
        <dbReference type="Proteomes" id="UP000271098"/>
    </source>
</evidence>
<dbReference type="GO" id="GO:0003713">
    <property type="term" value="F:transcription coactivator activity"/>
    <property type="evidence" value="ECO:0007669"/>
    <property type="project" value="InterPro"/>
</dbReference>
<dbReference type="Gene3D" id="1.10.246.140">
    <property type="match status" value="1"/>
</dbReference>
<dbReference type="OrthoDB" id="6221744at2759"/>
<dbReference type="Proteomes" id="UP000271098">
    <property type="component" value="Unassembled WGS sequence"/>
</dbReference>
<dbReference type="AlphaFoldDB" id="A0A183DXT5"/>
<accession>A0A183DXT5</accession>
<dbReference type="GO" id="GO:0006406">
    <property type="term" value="P:mRNA export from nucleus"/>
    <property type="evidence" value="ECO:0007669"/>
    <property type="project" value="InterPro"/>
</dbReference>
<name>A0A183DXT5_9BILA</name>
<dbReference type="Pfam" id="PF10163">
    <property type="entry name" value="EnY2"/>
    <property type="match status" value="1"/>
</dbReference>
<dbReference type="InterPro" id="IPR018783">
    <property type="entry name" value="TF_ENY2"/>
</dbReference>
<dbReference type="EMBL" id="UYRT01080302">
    <property type="protein sequence ID" value="VDN22467.1"/>
    <property type="molecule type" value="Genomic_DNA"/>
</dbReference>
<reference evidence="1 2" key="2">
    <citation type="submission" date="2018-11" db="EMBL/GenBank/DDBJ databases">
        <authorList>
            <consortium name="Pathogen Informatics"/>
        </authorList>
    </citation>
    <scope>NUCLEOTIDE SEQUENCE [LARGE SCALE GENOMIC DNA]</scope>
</reference>
<evidence type="ECO:0000313" key="3">
    <source>
        <dbReference type="WBParaSite" id="GPUH_0001354101-mRNA-1"/>
    </source>
</evidence>
<dbReference type="GO" id="GO:0005643">
    <property type="term" value="C:nuclear pore"/>
    <property type="evidence" value="ECO:0007669"/>
    <property type="project" value="InterPro"/>
</dbReference>
<organism evidence="3">
    <name type="scientific">Gongylonema pulchrum</name>
    <dbReference type="NCBI Taxonomy" id="637853"/>
    <lineage>
        <taxon>Eukaryota</taxon>
        <taxon>Metazoa</taxon>
        <taxon>Ecdysozoa</taxon>
        <taxon>Nematoda</taxon>
        <taxon>Chromadorea</taxon>
        <taxon>Rhabditida</taxon>
        <taxon>Spirurina</taxon>
        <taxon>Spiruromorpha</taxon>
        <taxon>Spiruroidea</taxon>
        <taxon>Gongylonematidae</taxon>
        <taxon>Gongylonema</taxon>
    </lineage>
</organism>
<protein>
    <submittedName>
        <fullName evidence="3">Transcription and mRNA export factor ENY2</fullName>
    </submittedName>
</protein>
<gene>
    <name evidence="1" type="ORF">GPUH_LOCUS13525</name>
</gene>
<dbReference type="WBParaSite" id="GPUH_0001354101-mRNA-1">
    <property type="protein sequence ID" value="GPUH_0001354101-mRNA-1"/>
    <property type="gene ID" value="GPUH_0001354101"/>
</dbReference>
<reference evidence="3" key="1">
    <citation type="submission" date="2016-06" db="UniProtKB">
        <authorList>
            <consortium name="WormBaseParasite"/>
        </authorList>
    </citation>
    <scope>IDENTIFICATION</scope>
</reference>
<dbReference type="GO" id="GO:0000124">
    <property type="term" value="C:SAGA complex"/>
    <property type="evidence" value="ECO:0007669"/>
    <property type="project" value="InterPro"/>
</dbReference>
<sequence length="101" mass="11943">MADLPHISRAEIERRFHESGEFKKATEFLAQRLREMHWDEKLRTVCLDYAKENDVSRMPRKIVLGDLKTLARPIFPEEVKKELSERVAAFIMQETDKKEPS</sequence>
<proteinExistence type="predicted"/>